<dbReference type="PANTHER" id="PTHR38926:SF5">
    <property type="entry name" value="F-BOX AND LEUCINE-RICH REPEAT PROTEIN 6"/>
    <property type="match status" value="1"/>
</dbReference>
<dbReference type="OrthoDB" id="10300152at2759"/>
<dbReference type="KEGG" id="scm:SCHCO_02676465"/>
<dbReference type="HOGENOM" id="CLU_250583_0_0_1"/>
<evidence type="ECO:0000313" key="2">
    <source>
        <dbReference type="Proteomes" id="UP000007431"/>
    </source>
</evidence>
<name>D8PXI6_SCHCM</name>
<dbReference type="SUPFAM" id="SSF52047">
    <property type="entry name" value="RNI-like"/>
    <property type="match status" value="1"/>
</dbReference>
<sequence length="1464" mass="166152">MSSVENLLKRAAELGNVQTHRSTYTPTTQDAVILSEQLRELQEAEPRVKSGTLRNAVHTQIQIHSALLAPIRRLPFELLSRIFCCASSNASFVEWEHYDARIVRTLTQVCYTWREVATQTAVLWAHIRIYPTAWPSLHRFRRKRATFEDELFTRLSRTAESPLRVELLAHHAEAIREPLLSLICGQSHRWDKASICGMITPDSVGQLRRPYPILRELRLNIWWDEEDDTFDETIRAFEDAPSLRRVYLACSNNIPLLQFPPSWTQITHLEIDRTIENEGSAPFAPCIPALAACAGTLRWCKLFACKFFGLESQSYNNIHFPVLEDLFLRGNCVKLCRMISAPKLRTIELKETYSNSKLAHVRGFLERSGGCTELRSVSLIHLDEDVHTVLDCVRSLPPSVQSLVVKTEGGESLGPLVTIELVQLLTRAGPYDGSLRVLPGLQHLELDTVDDDNEDNFGDGFQAAVLEMRASRMLSGWTLNDGTRLETLMTFVYDNAYHVRDGQLLSKPVHRKMRIGLCLSLEKAALLVMVHTQHTQPPAPPSSSPLDTNGISKLESATEDLRTYENHDFLYLHRTYYAPSPWEASAIAKRVRELEAINAELASEHSQPPLRQHELRREVALGNALLSPCRRLPSELWSEIFCQAKLFFPENYDIDDKRFPFTRLCHLWRSISHETPELWSDICITLGLGCPDAGFEERAYANLARAGQSLIAVTIVLEGDDVHPYFLTGRGRKLWAAICDLSSRWKSAYLDNMPLSAYKMLFRRSFPSLQELRVSTNNEDLSRRNEEKQLLAFANAPNLRAVDAETIYVLRDFKTPSSWRLTHLFITYDELVVGKDGHLFSAVMSLSQTLQECSVNGHTPVVLSPAQPITTFPCLQKISLESGGLHFLSLISAPKLQRLVLSDDVARQCISVADILEKLLDRSSGCPELRYLSLRAIRVDDMLPIMRRLPHLTGFELEDKGRPYGRPPLEFYLFVKELTRTSRRPASLELLPNLTHLVIKDGRRPDKRCHAMIGKAIESRSTRRPRMLNGQPLAYKGVGVMPDAIFGRYSADSRAHDDEQVPETEPPIRRRSARLAARANVPVHRLPPEILGEIFLHFCQLVLQSPYFPDPIPTLDTTITCVCRRWRQIAYGTPQLWRYIASPTRRIKAYLERYVPLAKGCPLFAQGPDVSTAFLTFMKEIRPHAFQLDSVILMGMYEDFERLMPFDMINLKYVRVRPCLGRARPGRVYPLAFIKDTSRIESLHLDLFDVYDSVISIPPMASLTTLNMSISLGNVSNTLIPLRQCHQTLITLRLTFYSPEGPGDIAAPYEPLEFPALRKMHLEYNSGGLLQYVAAPSLEQLIIDGPAANIPALLLGYLRRTPSTTTHLRLLDVRTVHVEEWDRGPAHEVLAECFVVLEGLETLRFSSYMPPRRLFQRLMGDTDALPLLPKLKLGVIGGAPLDQDKQPRAYKEFLRVTVSPVDEF</sequence>
<dbReference type="Gene3D" id="3.80.10.10">
    <property type="entry name" value="Ribonuclease Inhibitor"/>
    <property type="match status" value="1"/>
</dbReference>
<dbReference type="GeneID" id="9585777"/>
<protein>
    <recommendedName>
        <fullName evidence="3">F-box domain-containing protein</fullName>
    </recommendedName>
</protein>
<accession>D8PXI6</accession>
<evidence type="ECO:0000313" key="1">
    <source>
        <dbReference type="EMBL" id="EFI99088.1"/>
    </source>
</evidence>
<dbReference type="Gene3D" id="1.20.1280.50">
    <property type="match status" value="2"/>
</dbReference>
<keyword evidence="2" id="KW-1185">Reference proteome</keyword>
<dbReference type="InterPro" id="IPR032675">
    <property type="entry name" value="LRR_dom_sf"/>
</dbReference>
<proteinExistence type="predicted"/>
<organism evidence="2">
    <name type="scientific">Schizophyllum commune (strain H4-8 / FGSC 9210)</name>
    <name type="common">Split gill fungus</name>
    <dbReference type="NCBI Taxonomy" id="578458"/>
    <lineage>
        <taxon>Eukaryota</taxon>
        <taxon>Fungi</taxon>
        <taxon>Dikarya</taxon>
        <taxon>Basidiomycota</taxon>
        <taxon>Agaricomycotina</taxon>
        <taxon>Agaricomycetes</taxon>
        <taxon>Agaricomycetidae</taxon>
        <taxon>Agaricales</taxon>
        <taxon>Schizophyllaceae</taxon>
        <taxon>Schizophyllum</taxon>
    </lineage>
</organism>
<dbReference type="VEuPathDB" id="FungiDB:SCHCODRAFT_02676465"/>
<dbReference type="EMBL" id="GL377304">
    <property type="protein sequence ID" value="EFI99088.1"/>
    <property type="molecule type" value="Genomic_DNA"/>
</dbReference>
<dbReference type="InParanoid" id="D8PXI6"/>
<dbReference type="PANTHER" id="PTHR38926">
    <property type="entry name" value="F-BOX DOMAIN CONTAINING PROTEIN, EXPRESSED"/>
    <property type="match status" value="1"/>
</dbReference>
<reference evidence="1 2" key="1">
    <citation type="journal article" date="2010" name="Nat. Biotechnol.">
        <title>Genome sequence of the model mushroom Schizophyllum commune.</title>
        <authorList>
            <person name="Ohm R.A."/>
            <person name="de Jong J.F."/>
            <person name="Lugones L.G."/>
            <person name="Aerts A."/>
            <person name="Kothe E."/>
            <person name="Stajich J.E."/>
            <person name="de Vries R.P."/>
            <person name="Record E."/>
            <person name="Levasseur A."/>
            <person name="Baker S.E."/>
            <person name="Bartholomew K.A."/>
            <person name="Coutinho P.M."/>
            <person name="Erdmann S."/>
            <person name="Fowler T.J."/>
            <person name="Gathman A.C."/>
            <person name="Lombard V."/>
            <person name="Henrissat B."/>
            <person name="Knabe N."/>
            <person name="Kuees U."/>
            <person name="Lilly W.W."/>
            <person name="Lindquist E."/>
            <person name="Lucas S."/>
            <person name="Magnuson J.K."/>
            <person name="Piumi F."/>
            <person name="Raudaskoski M."/>
            <person name="Salamov A."/>
            <person name="Schmutz J."/>
            <person name="Schwarze F.W.M.R."/>
            <person name="vanKuyk P.A."/>
            <person name="Horton J.S."/>
            <person name="Grigoriev I.V."/>
            <person name="Woesten H.A.B."/>
        </authorList>
    </citation>
    <scope>NUCLEOTIDE SEQUENCE [LARGE SCALE GENOMIC DNA]</scope>
    <source>
        <strain evidence="2">H4-8 / FGSC 9210</strain>
    </source>
</reference>
<evidence type="ECO:0008006" key="3">
    <source>
        <dbReference type="Google" id="ProtNLM"/>
    </source>
</evidence>
<gene>
    <name evidence="1" type="ORF">SCHCODRAFT_233628</name>
</gene>
<dbReference type="Proteomes" id="UP000007431">
    <property type="component" value="Unassembled WGS sequence"/>
</dbReference>
<dbReference type="RefSeq" id="XP_003033991.1">
    <property type="nucleotide sequence ID" value="XM_003033945.1"/>
</dbReference>